<dbReference type="Proteomes" id="UP000075591">
    <property type="component" value="Unassembled WGS sequence"/>
</dbReference>
<sequence>MAKVFDARRAIFIPATGGHPEGAEYRVAWGYEQWGQPTAVTKVQMVYNNKVAGRLSPSYPDGTLDERTVLLALDLVKKGYGTSSKKSKVVLVLKEIQPNETQEEVLERTEDEVHDMNIEIFSVPGAATSPVVGIELQKQVELEGNLVAFIFAVDVA</sequence>
<proteinExistence type="predicted"/>
<dbReference type="EMBL" id="LOMT01000123">
    <property type="protein sequence ID" value="KXX90067.1"/>
    <property type="molecule type" value="Genomic_DNA"/>
</dbReference>
<name>A0A150AYN2_BACCE</name>
<accession>A0A150AYN2</accession>
<protein>
    <submittedName>
        <fullName evidence="1">Uncharacterized protein</fullName>
    </submittedName>
</protein>
<organism evidence="1 2">
    <name type="scientific">Bacillus cereus</name>
    <dbReference type="NCBI Taxonomy" id="1396"/>
    <lineage>
        <taxon>Bacteria</taxon>
        <taxon>Bacillati</taxon>
        <taxon>Bacillota</taxon>
        <taxon>Bacilli</taxon>
        <taxon>Bacillales</taxon>
        <taxon>Bacillaceae</taxon>
        <taxon>Bacillus</taxon>
        <taxon>Bacillus cereus group</taxon>
    </lineage>
</organism>
<gene>
    <name evidence="1" type="ORF">AT274_01540</name>
</gene>
<comment type="caution">
    <text evidence="1">The sequence shown here is derived from an EMBL/GenBank/DDBJ whole genome shotgun (WGS) entry which is preliminary data.</text>
</comment>
<evidence type="ECO:0000313" key="2">
    <source>
        <dbReference type="Proteomes" id="UP000075591"/>
    </source>
</evidence>
<evidence type="ECO:0000313" key="1">
    <source>
        <dbReference type="EMBL" id="KXX90067.1"/>
    </source>
</evidence>
<dbReference type="AlphaFoldDB" id="A0A150AYN2"/>
<dbReference type="RefSeq" id="WP_061114667.1">
    <property type="nucleotide sequence ID" value="NZ_AP022949.1"/>
</dbReference>
<reference evidence="1 2" key="1">
    <citation type="submission" date="2015-12" db="EMBL/GenBank/DDBJ databases">
        <title>Bacillus cereus Group isolate.</title>
        <authorList>
            <person name="Kovac J."/>
        </authorList>
    </citation>
    <scope>NUCLEOTIDE SEQUENCE [LARGE SCALE GENOMIC DNA]</scope>
    <source>
        <strain evidence="1 2">FSL W8-0275</strain>
    </source>
</reference>